<gene>
    <name evidence="2" type="ORF">METZ01_LOCUS170608</name>
</gene>
<dbReference type="InterPro" id="IPR012675">
    <property type="entry name" value="Beta-grasp_dom_sf"/>
</dbReference>
<proteinExistence type="predicted"/>
<protein>
    <recommendedName>
        <fullName evidence="3">Molybdopterin synthase sulfur carrier subunit</fullName>
    </recommendedName>
</protein>
<accession>A0A382BVV1</accession>
<dbReference type="SUPFAM" id="SSF54285">
    <property type="entry name" value="MoaD/ThiS"/>
    <property type="match status" value="1"/>
</dbReference>
<evidence type="ECO:0008006" key="3">
    <source>
        <dbReference type="Google" id="ProtNLM"/>
    </source>
</evidence>
<dbReference type="AlphaFoldDB" id="A0A382BVV1"/>
<sequence>MAVLRLFASVRQAAGTGRTNVSGATVGDVVAEACDRYGGEFTSLVPTCRVWLNGDPARDADPVGDSDEVALLPPVSGG</sequence>
<name>A0A382BVV1_9ZZZZ</name>
<feature type="region of interest" description="Disordered" evidence="1">
    <location>
        <begin position="58"/>
        <end position="78"/>
    </location>
</feature>
<evidence type="ECO:0000256" key="1">
    <source>
        <dbReference type="SAM" id="MobiDB-lite"/>
    </source>
</evidence>
<dbReference type="InterPro" id="IPR016155">
    <property type="entry name" value="Mopterin_synth/thiamin_S_b"/>
</dbReference>
<dbReference type="Pfam" id="PF02597">
    <property type="entry name" value="ThiS"/>
    <property type="match status" value="1"/>
</dbReference>
<dbReference type="EMBL" id="UINC01031544">
    <property type="protein sequence ID" value="SVB17754.1"/>
    <property type="molecule type" value="Genomic_DNA"/>
</dbReference>
<evidence type="ECO:0000313" key="2">
    <source>
        <dbReference type="EMBL" id="SVB17754.1"/>
    </source>
</evidence>
<organism evidence="2">
    <name type="scientific">marine metagenome</name>
    <dbReference type="NCBI Taxonomy" id="408172"/>
    <lineage>
        <taxon>unclassified sequences</taxon>
        <taxon>metagenomes</taxon>
        <taxon>ecological metagenomes</taxon>
    </lineage>
</organism>
<dbReference type="InterPro" id="IPR003749">
    <property type="entry name" value="ThiS/MoaD-like"/>
</dbReference>
<dbReference type="CDD" id="cd00754">
    <property type="entry name" value="Ubl_MoaD"/>
    <property type="match status" value="1"/>
</dbReference>
<reference evidence="2" key="1">
    <citation type="submission" date="2018-05" db="EMBL/GenBank/DDBJ databases">
        <authorList>
            <person name="Lanie J.A."/>
            <person name="Ng W.-L."/>
            <person name="Kazmierczak K.M."/>
            <person name="Andrzejewski T.M."/>
            <person name="Davidsen T.M."/>
            <person name="Wayne K.J."/>
            <person name="Tettelin H."/>
            <person name="Glass J.I."/>
            <person name="Rusch D."/>
            <person name="Podicherti R."/>
            <person name="Tsui H.-C.T."/>
            <person name="Winkler M.E."/>
        </authorList>
    </citation>
    <scope>NUCLEOTIDE SEQUENCE</scope>
</reference>
<dbReference type="Gene3D" id="3.10.20.30">
    <property type="match status" value="1"/>
</dbReference>